<feature type="domain" description="DUF7927" evidence="4">
    <location>
        <begin position="349"/>
        <end position="454"/>
    </location>
</feature>
<evidence type="ECO:0000259" key="5">
    <source>
        <dbReference type="Pfam" id="PF25564"/>
    </source>
</evidence>
<protein>
    <submittedName>
        <fullName evidence="6">Fimbrial isopeptide formation D2 family protein/uncharacterized repeat protein (TIGR01451 family)</fullName>
    </submittedName>
</protein>
<sequence length="661" mass="67660">MKVYDEDFENVAAGSEPVLLSSYKGASGETYTADPAWLQDCNGWVLNKADSAGFGQGLSECQDAFFWDELRDITAGIGSYEGLPVPASNHAVAGFTKNQAVPVDAVEFRTVEPIPLGSANRFLTAAVTSGAGNCNLVGPRLQFDLVDGTTEYPVTDEPINPCTDTDRKEYPGVQSPVFVVHKAADKPKLYPGTSVGVVMRNAETTPVGNDAAFDDIQVLDVTPQVDKSFSPSPVAVGATSTLTFTVTNTSDLLAKQGWSFADHLPPGLTVAGTAKPTTSCTNGKVAATAGGTSVGLSGDLDAGQASCTLSVDVTSGTAGTYRNCADNTSDLVGVLPPACATVVFDTPHYEITKTANPAAGSSIAPGTKVAYTVVVRNTGTLPVDATAVDDLSGVLDDAVYDDADASSGTVTYAAPKLSWSGTLQPGQSATVTYSVTVNTPDTGDRKLHNHVTGDRHSNCLTGSEAGCISDLTVGGLVVSKTADASSAEPGQRVTYTLKVTNPNGSTYPGATVTDDLTNVLDDATWGNDATTTSGTVTYAAPVLSWTGDVPAGRTVTITYSVTADNPDIGDHRLDNTIVGPAGSNCAAGSSDTDCSTHGKVAPSPSPSASPRPSPSPSPSPNPAPLPNTGGKPLIRYAGLAAALALAAGILLTAVVRRRSRS</sequence>
<dbReference type="InterPro" id="IPR057687">
    <property type="entry name" value="DUF7927"/>
</dbReference>
<dbReference type="GO" id="GO:0004553">
    <property type="term" value="F:hydrolase activity, hydrolyzing O-glycosyl compounds"/>
    <property type="evidence" value="ECO:0007669"/>
    <property type="project" value="InterPro"/>
</dbReference>
<feature type="domain" description="DUF7933" evidence="5">
    <location>
        <begin position="223"/>
        <end position="333"/>
    </location>
</feature>
<dbReference type="AlphaFoldDB" id="A0A7W7SH65"/>
<feature type="region of interest" description="Disordered" evidence="2">
    <location>
        <begin position="584"/>
        <end position="631"/>
    </location>
</feature>
<evidence type="ECO:0000256" key="2">
    <source>
        <dbReference type="SAM" id="MobiDB-lite"/>
    </source>
</evidence>
<reference evidence="6 7" key="1">
    <citation type="submission" date="2020-08" db="EMBL/GenBank/DDBJ databases">
        <title>Sequencing the genomes of 1000 actinobacteria strains.</title>
        <authorList>
            <person name="Klenk H.-P."/>
        </authorList>
    </citation>
    <scope>NUCLEOTIDE SEQUENCE [LARGE SCALE GENOMIC DNA]</scope>
    <source>
        <strain evidence="6 7">DSM 44786</strain>
    </source>
</reference>
<proteinExistence type="predicted"/>
<dbReference type="InterPro" id="IPR012291">
    <property type="entry name" value="CBM2_carb-bd_dom_sf"/>
</dbReference>
<keyword evidence="3" id="KW-0472">Membrane</keyword>
<dbReference type="NCBIfam" id="TIGR01451">
    <property type="entry name" value="B_ant_repeat"/>
    <property type="match status" value="1"/>
</dbReference>
<dbReference type="InterPro" id="IPR051172">
    <property type="entry name" value="Chlamydia_OmcB"/>
</dbReference>
<dbReference type="Proteomes" id="UP000573327">
    <property type="component" value="Unassembled WGS sequence"/>
</dbReference>
<dbReference type="Pfam" id="PF25549">
    <property type="entry name" value="DUF7927"/>
    <property type="match status" value="2"/>
</dbReference>
<dbReference type="GO" id="GO:0000272">
    <property type="term" value="P:polysaccharide catabolic process"/>
    <property type="evidence" value="ECO:0007669"/>
    <property type="project" value="UniProtKB-KW"/>
</dbReference>
<dbReference type="PANTHER" id="PTHR34819">
    <property type="entry name" value="LARGE CYSTEINE-RICH PERIPLASMIC PROTEIN OMCB"/>
    <property type="match status" value="1"/>
</dbReference>
<keyword evidence="1" id="KW-0119">Carbohydrate metabolism</keyword>
<dbReference type="PANTHER" id="PTHR34819:SF3">
    <property type="entry name" value="CELL SURFACE PROTEIN"/>
    <property type="match status" value="1"/>
</dbReference>
<feature type="compositionally biased region" description="Pro residues" evidence="2">
    <location>
        <begin position="603"/>
        <end position="625"/>
    </location>
</feature>
<dbReference type="RefSeq" id="WP_184921444.1">
    <property type="nucleotide sequence ID" value="NZ_JACHJR010000001.1"/>
</dbReference>
<evidence type="ECO:0000313" key="6">
    <source>
        <dbReference type="EMBL" id="MBB4950349.1"/>
    </source>
</evidence>
<evidence type="ECO:0000259" key="4">
    <source>
        <dbReference type="Pfam" id="PF25549"/>
    </source>
</evidence>
<evidence type="ECO:0000313" key="7">
    <source>
        <dbReference type="Proteomes" id="UP000573327"/>
    </source>
</evidence>
<dbReference type="Pfam" id="PF25564">
    <property type="entry name" value="DUF7933"/>
    <property type="match status" value="1"/>
</dbReference>
<dbReference type="InterPro" id="IPR013783">
    <property type="entry name" value="Ig-like_fold"/>
</dbReference>
<accession>A0A7W7SH65</accession>
<dbReference type="InterPro" id="IPR057693">
    <property type="entry name" value="DUF7933"/>
</dbReference>
<comment type="caution">
    <text evidence="6">The sequence shown here is derived from an EMBL/GenBank/DDBJ whole genome shotgun (WGS) entry which is preliminary data.</text>
</comment>
<name>A0A7W7SH65_9ACTN</name>
<feature type="domain" description="DUF7927" evidence="4">
    <location>
        <begin position="477"/>
        <end position="597"/>
    </location>
</feature>
<feature type="transmembrane region" description="Helical" evidence="3">
    <location>
        <begin position="633"/>
        <end position="655"/>
    </location>
</feature>
<gene>
    <name evidence="6" type="ORF">F4556_005884</name>
</gene>
<dbReference type="EMBL" id="JACHJR010000001">
    <property type="protein sequence ID" value="MBB4950349.1"/>
    <property type="molecule type" value="Genomic_DNA"/>
</dbReference>
<keyword evidence="3" id="KW-1133">Transmembrane helix</keyword>
<dbReference type="Gene3D" id="2.60.40.290">
    <property type="match status" value="1"/>
</dbReference>
<keyword evidence="1" id="KW-0624">Polysaccharide degradation</keyword>
<keyword evidence="7" id="KW-1185">Reference proteome</keyword>
<dbReference type="GO" id="GO:0030247">
    <property type="term" value="F:polysaccharide binding"/>
    <property type="evidence" value="ECO:0007669"/>
    <property type="project" value="InterPro"/>
</dbReference>
<evidence type="ECO:0000256" key="1">
    <source>
        <dbReference type="ARBA" id="ARBA00023326"/>
    </source>
</evidence>
<dbReference type="InterPro" id="IPR047589">
    <property type="entry name" value="DUF11_rpt"/>
</dbReference>
<organism evidence="6 7">
    <name type="scientific">Kitasatospora gansuensis</name>
    <dbReference type="NCBI Taxonomy" id="258050"/>
    <lineage>
        <taxon>Bacteria</taxon>
        <taxon>Bacillati</taxon>
        <taxon>Actinomycetota</taxon>
        <taxon>Actinomycetes</taxon>
        <taxon>Kitasatosporales</taxon>
        <taxon>Streptomycetaceae</taxon>
        <taxon>Kitasatospora</taxon>
    </lineage>
</organism>
<evidence type="ECO:0000256" key="3">
    <source>
        <dbReference type="SAM" id="Phobius"/>
    </source>
</evidence>
<dbReference type="Gene3D" id="2.60.40.10">
    <property type="entry name" value="Immunoglobulins"/>
    <property type="match status" value="1"/>
</dbReference>
<feature type="compositionally biased region" description="Polar residues" evidence="2">
    <location>
        <begin position="586"/>
        <end position="595"/>
    </location>
</feature>
<keyword evidence="3" id="KW-0812">Transmembrane</keyword>